<proteinExistence type="predicted"/>
<accession>W5M659</accession>
<dbReference type="HOGENOM" id="CLU_1383775_0_0_1"/>
<dbReference type="Bgee" id="ENSLOCG00000003281">
    <property type="expression patterns" value="Expressed in intestine and 11 other cell types or tissues"/>
</dbReference>
<keyword evidence="3" id="KW-1185">Reference proteome</keyword>
<dbReference type="GO" id="GO:0016020">
    <property type="term" value="C:membrane"/>
    <property type="evidence" value="ECO:0007669"/>
    <property type="project" value="InterPro"/>
</dbReference>
<dbReference type="InterPro" id="IPR029372">
    <property type="entry name" value="Tmem37"/>
</dbReference>
<reference evidence="2" key="2">
    <citation type="submission" date="2025-08" db="UniProtKB">
        <authorList>
            <consortium name="Ensembl"/>
        </authorList>
    </citation>
    <scope>IDENTIFICATION</scope>
</reference>
<evidence type="ECO:0000313" key="2">
    <source>
        <dbReference type="Ensembl" id="ENSLOCP00000003867.1"/>
    </source>
</evidence>
<dbReference type="Pfam" id="PF15108">
    <property type="entry name" value="TMEM37"/>
    <property type="match status" value="1"/>
</dbReference>
<sequence>MTAIKIKAGSVHFYSKPKPPFLEIFTRSLIILCTAFAIVLSSIAVCDGHWLLAEGKMFGLWHFCTLEDKSLPNCTTDLGEAGVDSLPVGLVLCRSVVSFSVVAAIFGLELLVMSQVCEDQDSRKRWSVGSALVLLSFTLSASGLLGFVALLWSYASLLGFSLTFWCQFTAAFLFFLNGMSGHHIHSMVLLPVGNAGKIL</sequence>
<keyword evidence="1" id="KW-0812">Transmembrane</keyword>
<dbReference type="Proteomes" id="UP000018468">
    <property type="component" value="Linkage group LG12"/>
</dbReference>
<dbReference type="Ensembl" id="ENSLOCT00000003875.1">
    <property type="protein sequence ID" value="ENSLOCP00000003867.1"/>
    <property type="gene ID" value="ENSLOCG00000003281.1"/>
</dbReference>
<evidence type="ECO:0000313" key="3">
    <source>
        <dbReference type="Proteomes" id="UP000018468"/>
    </source>
</evidence>
<reference evidence="3" key="1">
    <citation type="submission" date="2011-12" db="EMBL/GenBank/DDBJ databases">
        <title>The Draft Genome of Lepisosteus oculatus.</title>
        <authorList>
            <consortium name="The Broad Institute Genome Assembly &amp; Analysis Group"/>
            <consortium name="Computational R&amp;D Group"/>
            <consortium name="and Sequencing Platform"/>
            <person name="Di Palma F."/>
            <person name="Alfoldi J."/>
            <person name="Johnson J."/>
            <person name="Berlin A."/>
            <person name="Gnerre S."/>
            <person name="Jaffe D."/>
            <person name="MacCallum I."/>
            <person name="Young S."/>
            <person name="Walker B.J."/>
            <person name="Lander E.S."/>
            <person name="Lindblad-Toh K."/>
        </authorList>
    </citation>
    <scope>NUCLEOTIDE SEQUENCE [LARGE SCALE GENOMIC DNA]</scope>
</reference>
<name>W5M659_LEPOC</name>
<dbReference type="GO" id="GO:0005244">
    <property type="term" value="F:voltage-gated monoatomic ion channel activity"/>
    <property type="evidence" value="ECO:0007669"/>
    <property type="project" value="InterPro"/>
</dbReference>
<dbReference type="PANTHER" id="PTHR31767">
    <property type="entry name" value="VOLTAGE-DEPENDENT CALCIUM CHANNEL GAMMA-LIKE SUBUNIT"/>
    <property type="match status" value="1"/>
</dbReference>
<dbReference type="eggNOG" id="ENOG502S0PU">
    <property type="taxonomic scope" value="Eukaryota"/>
</dbReference>
<dbReference type="InParanoid" id="W5M659"/>
<keyword evidence="1" id="KW-0472">Membrane</keyword>
<evidence type="ECO:0000256" key="1">
    <source>
        <dbReference type="SAM" id="Phobius"/>
    </source>
</evidence>
<feature type="transmembrane region" description="Helical" evidence="1">
    <location>
        <begin position="158"/>
        <end position="177"/>
    </location>
</feature>
<dbReference type="PANTHER" id="PTHR31767:SF0">
    <property type="entry name" value="VOLTAGE-DEPENDENT CALCIUM CHANNEL GAMMA-LIKE SUBUNIT"/>
    <property type="match status" value="1"/>
</dbReference>
<feature type="transmembrane region" description="Helical" evidence="1">
    <location>
        <begin position="88"/>
        <end position="112"/>
    </location>
</feature>
<feature type="transmembrane region" description="Helical" evidence="1">
    <location>
        <begin position="29"/>
        <end position="52"/>
    </location>
</feature>
<dbReference type="GeneTree" id="ENSGT00390000006225"/>
<feature type="transmembrane region" description="Helical" evidence="1">
    <location>
        <begin position="132"/>
        <end position="152"/>
    </location>
</feature>
<dbReference type="OMA" id="WCEFIAT"/>
<reference evidence="2" key="3">
    <citation type="submission" date="2025-09" db="UniProtKB">
        <authorList>
            <consortium name="Ensembl"/>
        </authorList>
    </citation>
    <scope>IDENTIFICATION</scope>
</reference>
<protein>
    <submittedName>
        <fullName evidence="2">Transmembrane protein 37</fullName>
    </submittedName>
</protein>
<dbReference type="AlphaFoldDB" id="W5M659"/>
<dbReference type="EMBL" id="AHAT01011551">
    <property type="status" value="NOT_ANNOTATED_CDS"/>
    <property type="molecule type" value="Genomic_DNA"/>
</dbReference>
<dbReference type="GO" id="GO:0005262">
    <property type="term" value="F:calcium channel activity"/>
    <property type="evidence" value="ECO:0007669"/>
    <property type="project" value="InterPro"/>
</dbReference>
<organism evidence="2 3">
    <name type="scientific">Lepisosteus oculatus</name>
    <name type="common">Spotted gar</name>
    <dbReference type="NCBI Taxonomy" id="7918"/>
    <lineage>
        <taxon>Eukaryota</taxon>
        <taxon>Metazoa</taxon>
        <taxon>Chordata</taxon>
        <taxon>Craniata</taxon>
        <taxon>Vertebrata</taxon>
        <taxon>Euteleostomi</taxon>
        <taxon>Actinopterygii</taxon>
        <taxon>Neopterygii</taxon>
        <taxon>Holostei</taxon>
        <taxon>Semionotiformes</taxon>
        <taxon>Lepisosteidae</taxon>
        <taxon>Lepisosteus</taxon>
    </lineage>
</organism>
<keyword evidence="1" id="KW-1133">Transmembrane helix</keyword>